<dbReference type="InterPro" id="IPR027417">
    <property type="entry name" value="P-loop_NTPase"/>
</dbReference>
<dbReference type="InterPro" id="IPR000863">
    <property type="entry name" value="Sulfotransferase_dom"/>
</dbReference>
<evidence type="ECO:0000256" key="4">
    <source>
        <dbReference type="SAM" id="MobiDB-lite"/>
    </source>
</evidence>
<keyword evidence="7" id="KW-1185">Reference proteome</keyword>
<evidence type="ECO:0000313" key="7">
    <source>
        <dbReference type="Proteomes" id="UP000325577"/>
    </source>
</evidence>
<dbReference type="PANTHER" id="PTHR11783">
    <property type="entry name" value="SULFOTRANSFERASE SULT"/>
    <property type="match status" value="1"/>
</dbReference>
<dbReference type="SUPFAM" id="SSF52540">
    <property type="entry name" value="P-loop containing nucleoside triphosphate hydrolases"/>
    <property type="match status" value="1"/>
</dbReference>
<accession>A0A5J5BEN7</accession>
<protein>
    <recommendedName>
        <fullName evidence="3">Sulfotransferase</fullName>
        <ecNumber evidence="3">2.8.2.-</ecNumber>
    </recommendedName>
</protein>
<name>A0A5J5BEN7_9ASTE</name>
<reference evidence="6 7" key="1">
    <citation type="submission" date="2019-09" db="EMBL/GenBank/DDBJ databases">
        <title>A chromosome-level genome assembly of the Chinese tupelo Nyssa sinensis.</title>
        <authorList>
            <person name="Yang X."/>
            <person name="Kang M."/>
            <person name="Yang Y."/>
            <person name="Xiong H."/>
            <person name="Wang M."/>
            <person name="Zhang Z."/>
            <person name="Wang Z."/>
            <person name="Wu H."/>
            <person name="Ma T."/>
            <person name="Liu J."/>
            <person name="Xi Z."/>
        </authorList>
    </citation>
    <scope>NUCLEOTIDE SEQUENCE [LARGE SCALE GENOMIC DNA]</scope>
    <source>
        <strain evidence="6">J267</strain>
        <tissue evidence="6">Leaf</tissue>
    </source>
</reference>
<feature type="region of interest" description="Disordered" evidence="4">
    <location>
        <begin position="1"/>
        <end position="21"/>
    </location>
</feature>
<proteinExistence type="inferred from homology"/>
<evidence type="ECO:0000256" key="1">
    <source>
        <dbReference type="ARBA" id="ARBA00005771"/>
    </source>
</evidence>
<dbReference type="Proteomes" id="UP000325577">
    <property type="component" value="Linkage Group LG13"/>
</dbReference>
<keyword evidence="2 3" id="KW-0808">Transferase</keyword>
<evidence type="ECO:0000313" key="6">
    <source>
        <dbReference type="EMBL" id="KAA8541076.1"/>
    </source>
</evidence>
<dbReference type="OrthoDB" id="205623at2759"/>
<dbReference type="GO" id="GO:0008146">
    <property type="term" value="F:sulfotransferase activity"/>
    <property type="evidence" value="ECO:0007669"/>
    <property type="project" value="InterPro"/>
</dbReference>
<feature type="compositionally biased region" description="Polar residues" evidence="4">
    <location>
        <begin position="1"/>
        <end position="13"/>
    </location>
</feature>
<sequence length="333" mass="38197">MAAAFPTQNSDSLECNKQEEGNNKTYQKDLDLIISALPKEKGWISENNHLYQGFWYPTAPLRGIITAQQHLKARPTDVFLVTIPKSGTTWFKALLFSIMNRTHYDYHTHPLLTTNPHECVPFLEVMYANENPNSNPNLPLLSTHIPYSALPKSILTSGCRVVYVFREPKDTFISLWHFTSKLRRKELPPMPLGEALELFCKGASPYGPFWDHVLGYWKASLERPDRVLFLKYEDMKSEPYAHAKRLAEFSGHPFSLEEEKEGVIGKILELCSFESLRSLEVNKTGSQCSSTMVFVPNSILFRQGKVGDWKNYLTAEMIEQIDQITKEKFKDLV</sequence>
<dbReference type="Pfam" id="PF00685">
    <property type="entry name" value="Sulfotransfer_1"/>
    <property type="match status" value="1"/>
</dbReference>
<evidence type="ECO:0000259" key="5">
    <source>
        <dbReference type="Pfam" id="PF00685"/>
    </source>
</evidence>
<gene>
    <name evidence="6" type="ORF">F0562_025039</name>
</gene>
<evidence type="ECO:0000256" key="3">
    <source>
        <dbReference type="RuleBase" id="RU361155"/>
    </source>
</evidence>
<dbReference type="Gene3D" id="3.40.50.300">
    <property type="entry name" value="P-loop containing nucleotide triphosphate hydrolases"/>
    <property type="match status" value="1"/>
</dbReference>
<evidence type="ECO:0000256" key="2">
    <source>
        <dbReference type="ARBA" id="ARBA00022679"/>
    </source>
</evidence>
<dbReference type="EC" id="2.8.2.-" evidence="3"/>
<dbReference type="EMBL" id="CM018036">
    <property type="protein sequence ID" value="KAA8541076.1"/>
    <property type="molecule type" value="Genomic_DNA"/>
</dbReference>
<feature type="domain" description="Sulfotransferase" evidence="5">
    <location>
        <begin position="75"/>
        <end position="332"/>
    </location>
</feature>
<comment type="similarity">
    <text evidence="1 3">Belongs to the sulfotransferase 1 family.</text>
</comment>
<organism evidence="6 7">
    <name type="scientific">Nyssa sinensis</name>
    <dbReference type="NCBI Taxonomy" id="561372"/>
    <lineage>
        <taxon>Eukaryota</taxon>
        <taxon>Viridiplantae</taxon>
        <taxon>Streptophyta</taxon>
        <taxon>Embryophyta</taxon>
        <taxon>Tracheophyta</taxon>
        <taxon>Spermatophyta</taxon>
        <taxon>Magnoliopsida</taxon>
        <taxon>eudicotyledons</taxon>
        <taxon>Gunneridae</taxon>
        <taxon>Pentapetalae</taxon>
        <taxon>asterids</taxon>
        <taxon>Cornales</taxon>
        <taxon>Nyssaceae</taxon>
        <taxon>Nyssa</taxon>
    </lineage>
</organism>
<dbReference type="AlphaFoldDB" id="A0A5J5BEN7"/>